<organism evidence="2 3">
    <name type="scientific">Pseudocercospora fuligena</name>
    <dbReference type="NCBI Taxonomy" id="685502"/>
    <lineage>
        <taxon>Eukaryota</taxon>
        <taxon>Fungi</taxon>
        <taxon>Dikarya</taxon>
        <taxon>Ascomycota</taxon>
        <taxon>Pezizomycotina</taxon>
        <taxon>Dothideomycetes</taxon>
        <taxon>Dothideomycetidae</taxon>
        <taxon>Mycosphaerellales</taxon>
        <taxon>Mycosphaerellaceae</taxon>
        <taxon>Pseudocercospora</taxon>
    </lineage>
</organism>
<accession>A0A8H6R877</accession>
<dbReference type="OrthoDB" id="3645153at2759"/>
<reference evidence="2" key="1">
    <citation type="submission" date="2020-04" db="EMBL/GenBank/DDBJ databases">
        <title>Draft genome resource of the tomato pathogen Pseudocercospora fuligena.</title>
        <authorList>
            <person name="Zaccaron A."/>
        </authorList>
    </citation>
    <scope>NUCLEOTIDE SEQUENCE</scope>
    <source>
        <strain evidence="2">PF001</strain>
    </source>
</reference>
<dbReference type="Proteomes" id="UP000660729">
    <property type="component" value="Unassembled WGS sequence"/>
</dbReference>
<comment type="caution">
    <text evidence="2">The sequence shown here is derived from an EMBL/GenBank/DDBJ whole genome shotgun (WGS) entry which is preliminary data.</text>
</comment>
<keyword evidence="3" id="KW-1185">Reference proteome</keyword>
<dbReference type="EMBL" id="JABCIY010000314">
    <property type="protein sequence ID" value="KAF7185642.1"/>
    <property type="molecule type" value="Genomic_DNA"/>
</dbReference>
<evidence type="ECO:0000313" key="2">
    <source>
        <dbReference type="EMBL" id="KAF7185642.1"/>
    </source>
</evidence>
<sequence length="313" mass="34650">MPGLIHEDFTAQFSDSILARARACLAETQLAPEDEQLLKHLRRSGSPDLEFQPDDDAVYKKQPDGCIWIVDPAINERSTYPAFVMEVAKSENPEHLKIACYNMIVDSQALVKCVVGFALEPNRAARKKEDKTACVGIWRGTSTATAFTVDEPSDELKTFRQADGTPAHGDLRFTIGDFVPEATAAQLSDKSILDRQIIFTLSDLADILRTAEIGRAKLDDTAPRKTGPKRKAMPLPEVYDDLRDPKMRRLEKEAARKEDIEAGESFRKDDGKTAVDSEEPRGRVLATARSKRSSRRSAGLQASASSQRSRDGS</sequence>
<protein>
    <submittedName>
        <fullName evidence="2">Uncharacterized protein</fullName>
    </submittedName>
</protein>
<evidence type="ECO:0000256" key="1">
    <source>
        <dbReference type="SAM" id="MobiDB-lite"/>
    </source>
</evidence>
<feature type="region of interest" description="Disordered" evidence="1">
    <location>
        <begin position="219"/>
        <end position="313"/>
    </location>
</feature>
<gene>
    <name evidence="2" type="ORF">HII31_13037</name>
</gene>
<proteinExistence type="predicted"/>
<evidence type="ECO:0000313" key="3">
    <source>
        <dbReference type="Proteomes" id="UP000660729"/>
    </source>
</evidence>
<feature type="compositionally biased region" description="Basic and acidic residues" evidence="1">
    <location>
        <begin position="240"/>
        <end position="282"/>
    </location>
</feature>
<name>A0A8H6R877_9PEZI</name>
<dbReference type="AlphaFoldDB" id="A0A8H6R877"/>